<evidence type="ECO:0000313" key="1">
    <source>
        <dbReference type="EMBL" id="QKJ66016.1"/>
    </source>
</evidence>
<organism evidence="1 2">
    <name type="scientific">Deefgea piscis</name>
    <dbReference type="NCBI Taxonomy" id="2739061"/>
    <lineage>
        <taxon>Bacteria</taxon>
        <taxon>Pseudomonadati</taxon>
        <taxon>Pseudomonadota</taxon>
        <taxon>Betaproteobacteria</taxon>
        <taxon>Neisseriales</taxon>
        <taxon>Chitinibacteraceae</taxon>
        <taxon>Deefgea</taxon>
    </lineage>
</organism>
<dbReference type="Proteomes" id="UP000504844">
    <property type="component" value="Chromosome"/>
</dbReference>
<accession>A0A6M8SRT6</accession>
<proteinExistence type="predicted"/>
<dbReference type="RefSeq" id="WP_173532520.1">
    <property type="nucleotide sequence ID" value="NZ_CP054143.1"/>
</dbReference>
<keyword evidence="2" id="KW-1185">Reference proteome</keyword>
<dbReference type="AlphaFoldDB" id="A0A6M8SRT6"/>
<dbReference type="EMBL" id="CP054143">
    <property type="protein sequence ID" value="QKJ66016.1"/>
    <property type="molecule type" value="Genomic_DNA"/>
</dbReference>
<gene>
    <name evidence="1" type="ORF">HQN60_04420</name>
</gene>
<name>A0A6M8SRT6_9NEIS</name>
<protein>
    <submittedName>
        <fullName evidence="1">Uncharacterized protein</fullName>
    </submittedName>
</protein>
<dbReference type="KEGG" id="dee:HQN60_04420"/>
<evidence type="ECO:0000313" key="2">
    <source>
        <dbReference type="Proteomes" id="UP000504844"/>
    </source>
</evidence>
<reference evidence="1 2" key="1">
    <citation type="submission" date="2020-05" db="EMBL/GenBank/DDBJ databases">
        <title>Complete genome sequence of Deefgea sp. D17.</title>
        <authorList>
            <person name="Bae J.-W."/>
            <person name="Han J.E."/>
        </authorList>
    </citation>
    <scope>NUCLEOTIDE SEQUENCE [LARGE SCALE GENOMIC DNA]</scope>
    <source>
        <strain evidence="1 2">D17</strain>
    </source>
</reference>
<sequence>MCRRHLKSSTHNLNKAKYSVLLLLCWAMPVSAEWGRLFYTPQQRQQLQSSAPVASMPAASQLRRFNGELIGPRGKVQWLDGQIASVPAGAKPGSVVDVRK</sequence>